<dbReference type="Gene3D" id="3.30.420.270">
    <property type="match status" value="1"/>
</dbReference>
<dbReference type="RefSeq" id="WP_164362331.1">
    <property type="nucleotide sequence ID" value="NZ_CP066776.1"/>
</dbReference>
<keyword evidence="7" id="KW-0813">Transport</keyword>
<evidence type="ECO:0000256" key="4">
    <source>
        <dbReference type="ARBA" id="ARBA00022692"/>
    </source>
</evidence>
<evidence type="ECO:0000256" key="5">
    <source>
        <dbReference type="ARBA" id="ARBA00022989"/>
    </source>
</evidence>
<dbReference type="Proteomes" id="UP000475117">
    <property type="component" value="Chromosome"/>
</dbReference>
<keyword evidence="3" id="KW-1003">Cell membrane</keyword>
<comment type="similarity">
    <text evidence="2 7">Belongs to the ExbD/TolR family.</text>
</comment>
<protein>
    <submittedName>
        <fullName evidence="8">Biopolymer transporter ExbD</fullName>
    </submittedName>
</protein>
<proteinExistence type="inferred from homology"/>
<keyword evidence="9" id="KW-1185">Reference proteome</keyword>
<keyword evidence="7" id="KW-0653">Protein transport</keyword>
<sequence length="136" mass="14531">MRKRTREFGTLSELNITPLLDLAFVLLIIFMITAPLLGNKADLIIPTSTANRESLPPDRVHVVTLAQDGSIDVNGDPTNRESLPDVLSALAATDPGIAVVIQADHRLSVQPVVEVMDALAAVNITKVALVTKPSTD</sequence>
<keyword evidence="4 7" id="KW-0812">Transmembrane</keyword>
<dbReference type="PANTHER" id="PTHR30558">
    <property type="entry name" value="EXBD MEMBRANE COMPONENT OF PMF-DRIVEN MACROMOLECULE IMPORT SYSTEM"/>
    <property type="match status" value="1"/>
</dbReference>
<dbReference type="GO" id="GO:0005886">
    <property type="term" value="C:plasma membrane"/>
    <property type="evidence" value="ECO:0007669"/>
    <property type="project" value="UniProtKB-SubCell"/>
</dbReference>
<evidence type="ECO:0000256" key="1">
    <source>
        <dbReference type="ARBA" id="ARBA00004162"/>
    </source>
</evidence>
<dbReference type="EMBL" id="CP066776">
    <property type="protein sequence ID" value="QQL44251.1"/>
    <property type="molecule type" value="Genomic_DNA"/>
</dbReference>
<reference evidence="8 9" key="1">
    <citation type="submission" date="2020-12" db="EMBL/GenBank/DDBJ databases">
        <title>Sulforoseuscoccus oceanibium gen. nov., sp. nov., a representative of the phylum Verrucomicrobia with special cytoplasmic membrane, and proposal of Sulforoseuscoccusaceae fam. nov.</title>
        <authorList>
            <person name="Xi F."/>
        </authorList>
    </citation>
    <scope>NUCLEOTIDE SEQUENCE [LARGE SCALE GENOMIC DNA]</scope>
    <source>
        <strain evidence="8 9">T37</strain>
    </source>
</reference>
<accession>A0A6B3LA06</accession>
<evidence type="ECO:0000256" key="7">
    <source>
        <dbReference type="RuleBase" id="RU003879"/>
    </source>
</evidence>
<evidence type="ECO:0000313" key="9">
    <source>
        <dbReference type="Proteomes" id="UP000475117"/>
    </source>
</evidence>
<dbReference type="Pfam" id="PF02472">
    <property type="entry name" value="ExbD"/>
    <property type="match status" value="1"/>
</dbReference>
<name>A0A6B3LA06_9BACT</name>
<evidence type="ECO:0000256" key="3">
    <source>
        <dbReference type="ARBA" id="ARBA00022475"/>
    </source>
</evidence>
<evidence type="ECO:0000256" key="2">
    <source>
        <dbReference type="ARBA" id="ARBA00005811"/>
    </source>
</evidence>
<dbReference type="InterPro" id="IPR003400">
    <property type="entry name" value="ExbD"/>
</dbReference>
<keyword evidence="5" id="KW-1133">Transmembrane helix</keyword>
<comment type="subcellular location">
    <subcellularLocation>
        <location evidence="1">Cell membrane</location>
        <topology evidence="1">Single-pass membrane protein</topology>
    </subcellularLocation>
    <subcellularLocation>
        <location evidence="7">Cell membrane</location>
        <topology evidence="7">Single-pass type II membrane protein</topology>
    </subcellularLocation>
</comment>
<organism evidence="8 9">
    <name type="scientific">Sulfuriroseicoccus oceanibius</name>
    <dbReference type="NCBI Taxonomy" id="2707525"/>
    <lineage>
        <taxon>Bacteria</taxon>
        <taxon>Pseudomonadati</taxon>
        <taxon>Verrucomicrobiota</taxon>
        <taxon>Verrucomicrobiia</taxon>
        <taxon>Verrucomicrobiales</taxon>
        <taxon>Verrucomicrobiaceae</taxon>
        <taxon>Sulfuriroseicoccus</taxon>
    </lineage>
</organism>
<dbReference type="AlphaFoldDB" id="A0A6B3LA06"/>
<evidence type="ECO:0000313" key="8">
    <source>
        <dbReference type="EMBL" id="QQL44251.1"/>
    </source>
</evidence>
<dbReference type="GO" id="GO:0015031">
    <property type="term" value="P:protein transport"/>
    <property type="evidence" value="ECO:0007669"/>
    <property type="project" value="UniProtKB-KW"/>
</dbReference>
<evidence type="ECO:0000256" key="6">
    <source>
        <dbReference type="ARBA" id="ARBA00023136"/>
    </source>
</evidence>
<keyword evidence="6" id="KW-0472">Membrane</keyword>
<dbReference type="GO" id="GO:0022857">
    <property type="term" value="F:transmembrane transporter activity"/>
    <property type="evidence" value="ECO:0007669"/>
    <property type="project" value="InterPro"/>
</dbReference>
<dbReference type="KEGG" id="soa:G3M56_010135"/>
<gene>
    <name evidence="8" type="ORF">G3M56_010135</name>
</gene>